<evidence type="ECO:0000256" key="3">
    <source>
        <dbReference type="ARBA" id="ARBA00023288"/>
    </source>
</evidence>
<evidence type="ECO:0000256" key="1">
    <source>
        <dbReference type="ARBA" id="ARBA00022481"/>
    </source>
</evidence>
<dbReference type="InterPro" id="IPR006121">
    <property type="entry name" value="HMA_dom"/>
</dbReference>
<evidence type="ECO:0000313" key="8">
    <source>
        <dbReference type="Proteomes" id="UP001153076"/>
    </source>
</evidence>
<dbReference type="PANTHER" id="PTHR45811:SF49">
    <property type="entry name" value="OS04G0667600 PROTEIN"/>
    <property type="match status" value="1"/>
</dbReference>
<dbReference type="EMBL" id="JAKOGI010000147">
    <property type="protein sequence ID" value="KAJ8442046.1"/>
    <property type="molecule type" value="Genomic_DNA"/>
</dbReference>
<name>A0A9Q1KDC7_9CARY</name>
<dbReference type="AlphaFoldDB" id="A0A9Q1KDC7"/>
<evidence type="ECO:0000259" key="6">
    <source>
        <dbReference type="PROSITE" id="PS50846"/>
    </source>
</evidence>
<protein>
    <recommendedName>
        <fullName evidence="6">HMA domain-containing protein</fullName>
    </recommendedName>
</protein>
<dbReference type="PROSITE" id="PS50846">
    <property type="entry name" value="HMA_2"/>
    <property type="match status" value="1"/>
</dbReference>
<dbReference type="Proteomes" id="UP001153076">
    <property type="component" value="Unassembled WGS sequence"/>
</dbReference>
<dbReference type="InterPro" id="IPR051863">
    <property type="entry name" value="HIPP"/>
</dbReference>
<evidence type="ECO:0000256" key="5">
    <source>
        <dbReference type="ARBA" id="ARBA00024045"/>
    </source>
</evidence>
<evidence type="ECO:0000256" key="2">
    <source>
        <dbReference type="ARBA" id="ARBA00022723"/>
    </source>
</evidence>
<dbReference type="OrthoDB" id="1923658at2759"/>
<feature type="domain" description="HMA" evidence="6">
    <location>
        <begin position="1"/>
        <end position="68"/>
    </location>
</feature>
<keyword evidence="1" id="KW-0488">Methylation</keyword>
<keyword evidence="3" id="KW-0449">Lipoprotein</keyword>
<keyword evidence="8" id="KW-1185">Reference proteome</keyword>
<keyword evidence="2" id="KW-0479">Metal-binding</keyword>
<evidence type="ECO:0000313" key="7">
    <source>
        <dbReference type="EMBL" id="KAJ8442046.1"/>
    </source>
</evidence>
<keyword evidence="4" id="KW-0636">Prenylation</keyword>
<dbReference type="GO" id="GO:0046872">
    <property type="term" value="F:metal ion binding"/>
    <property type="evidence" value="ECO:0007669"/>
    <property type="project" value="UniProtKB-KW"/>
</dbReference>
<evidence type="ECO:0000256" key="4">
    <source>
        <dbReference type="ARBA" id="ARBA00023289"/>
    </source>
</evidence>
<gene>
    <name evidence="7" type="ORF">Cgig2_007884</name>
</gene>
<dbReference type="PANTHER" id="PTHR45811">
    <property type="entry name" value="COPPER TRANSPORT PROTEIN FAMILY-RELATED"/>
    <property type="match status" value="1"/>
</dbReference>
<comment type="caution">
    <text evidence="7">The sequence shown here is derived from an EMBL/GenBank/DDBJ whole genome shotgun (WGS) entry which is preliminary data.</text>
</comment>
<accession>A0A9Q1KDC7</accession>
<proteinExistence type="inferred from homology"/>
<organism evidence="7 8">
    <name type="scientific">Carnegiea gigantea</name>
    <dbReference type="NCBI Taxonomy" id="171969"/>
    <lineage>
        <taxon>Eukaryota</taxon>
        <taxon>Viridiplantae</taxon>
        <taxon>Streptophyta</taxon>
        <taxon>Embryophyta</taxon>
        <taxon>Tracheophyta</taxon>
        <taxon>Spermatophyta</taxon>
        <taxon>Magnoliopsida</taxon>
        <taxon>eudicotyledons</taxon>
        <taxon>Gunneridae</taxon>
        <taxon>Pentapetalae</taxon>
        <taxon>Caryophyllales</taxon>
        <taxon>Cactineae</taxon>
        <taxon>Cactaceae</taxon>
        <taxon>Cactoideae</taxon>
        <taxon>Echinocereeae</taxon>
        <taxon>Carnegiea</taxon>
    </lineage>
</organism>
<comment type="similarity">
    <text evidence="5">Belongs to the HIPP family.</text>
</comment>
<reference evidence="7" key="1">
    <citation type="submission" date="2022-04" db="EMBL/GenBank/DDBJ databases">
        <title>Carnegiea gigantea Genome sequencing and assembly v2.</title>
        <authorList>
            <person name="Copetti D."/>
            <person name="Sanderson M.J."/>
            <person name="Burquez A."/>
            <person name="Wojciechowski M.F."/>
        </authorList>
    </citation>
    <scope>NUCLEOTIDE SEQUENCE</scope>
    <source>
        <strain evidence="7">SGP5-SGP5p</strain>
        <tissue evidence="7">Aerial part</tissue>
    </source>
</reference>
<dbReference type="Gene3D" id="3.30.70.100">
    <property type="match status" value="1"/>
</dbReference>
<sequence length="154" mass="17330">MNRLVLSLDVHDNTKCKQRAMKMASIVQGVNAISLDLREKKLTVTGSMDVVEVAARLRKVYYTTIVSVGPAKQPEKPKELASPSCIVYMDRRERRITTVNDNSVQCGPCLCGLNTNIRFLDHSPVCSLFQKGGKRRSRFVGLVFWLDIWSETSP</sequence>